<organism evidence="9 10">
    <name type="scientific">Mesoterricola sediminis</name>
    <dbReference type="NCBI Taxonomy" id="2927980"/>
    <lineage>
        <taxon>Bacteria</taxon>
        <taxon>Pseudomonadati</taxon>
        <taxon>Acidobacteriota</taxon>
        <taxon>Holophagae</taxon>
        <taxon>Holophagales</taxon>
        <taxon>Holophagaceae</taxon>
        <taxon>Mesoterricola</taxon>
    </lineage>
</organism>
<evidence type="ECO:0000256" key="7">
    <source>
        <dbReference type="SAM" id="Phobius"/>
    </source>
</evidence>
<dbReference type="Gene3D" id="3.10.580.10">
    <property type="entry name" value="CBS-domain"/>
    <property type="match status" value="1"/>
</dbReference>
<sequence>MAAVILYRALVAALLEAHHALPSLQRRRLLEEAAFPDPRLARLLEKPQALGLAISLWNQALLVILLGLAWPLAQGLPGRGFTFAVLALAYIWTLDLALPTLVVASEPATWISRLFRFYAPVHPVLAPLAEPLARFVERRRADHDRTRVEEDDQVPEEAVTALLEEGEAEGILEEEDRELIRNVVEFGDTVVREVMTPRTQVQGVPLTATRAEAWEAFRSCRHSRLPLFDGTIDLVVGILLLKDLMQVEGDGPLDLRSLAKPPLFVPESKNIGQLLREMQRSRQQLAVVVDEFGAVSGIATLEDLLEEVFGEIHDEHELQAEQVDLGDGEYLLSGQTHVDDLEAITGVACERDGFDTLGGLVMARLGRIPEQGEALELPGLRLTVSRMEGRRILLVHVTVKA</sequence>
<feature type="domain" description="CBS" evidence="8">
    <location>
        <begin position="258"/>
        <end position="315"/>
    </location>
</feature>
<dbReference type="FunFam" id="3.10.580.10:FF:000002">
    <property type="entry name" value="Magnesium/cobalt efflux protein CorC"/>
    <property type="match status" value="1"/>
</dbReference>
<keyword evidence="3" id="KW-1003">Cell membrane</keyword>
<evidence type="ECO:0000256" key="4">
    <source>
        <dbReference type="ARBA" id="ARBA00022737"/>
    </source>
</evidence>
<feature type="domain" description="CBS" evidence="8">
    <location>
        <begin position="195"/>
        <end position="255"/>
    </location>
</feature>
<evidence type="ECO:0000256" key="5">
    <source>
        <dbReference type="ARBA" id="ARBA00023122"/>
    </source>
</evidence>
<dbReference type="KEGG" id="msea:METESE_11310"/>
<dbReference type="RefSeq" id="WP_243334105.1">
    <property type="nucleotide sequence ID" value="NZ_AP027081.1"/>
</dbReference>
<proteinExistence type="inferred from homology"/>
<gene>
    <name evidence="9" type="ORF">METESE_11310</name>
</gene>
<dbReference type="InterPro" id="IPR016169">
    <property type="entry name" value="FAD-bd_PCMH_sub2"/>
</dbReference>
<dbReference type="SUPFAM" id="SSF54631">
    <property type="entry name" value="CBS-domain pair"/>
    <property type="match status" value="1"/>
</dbReference>
<dbReference type="Proteomes" id="UP001228113">
    <property type="component" value="Chromosome"/>
</dbReference>
<keyword evidence="10" id="KW-1185">Reference proteome</keyword>
<evidence type="ECO:0000259" key="8">
    <source>
        <dbReference type="PROSITE" id="PS51371"/>
    </source>
</evidence>
<dbReference type="InterPro" id="IPR036318">
    <property type="entry name" value="FAD-bd_PCMH-like_sf"/>
</dbReference>
<dbReference type="GO" id="GO:0050660">
    <property type="term" value="F:flavin adenine dinucleotide binding"/>
    <property type="evidence" value="ECO:0007669"/>
    <property type="project" value="InterPro"/>
</dbReference>
<dbReference type="InterPro" id="IPR046342">
    <property type="entry name" value="CBS_dom_sf"/>
</dbReference>
<dbReference type="PANTHER" id="PTHR22777:SF32">
    <property type="entry name" value="UPF0053 INNER MEMBRANE PROTEIN YFJD"/>
    <property type="match status" value="1"/>
</dbReference>
<comment type="similarity">
    <text evidence="2">Belongs to the UPF0053 family.</text>
</comment>
<keyword evidence="7" id="KW-0812">Transmembrane</keyword>
<dbReference type="InterPro" id="IPR044751">
    <property type="entry name" value="Ion_transp-like_CBS"/>
</dbReference>
<dbReference type="AlphaFoldDB" id="A0AA48HDB9"/>
<evidence type="ECO:0000313" key="10">
    <source>
        <dbReference type="Proteomes" id="UP001228113"/>
    </source>
</evidence>
<keyword evidence="7" id="KW-0472">Membrane</keyword>
<evidence type="ECO:0000256" key="6">
    <source>
        <dbReference type="PROSITE-ProRule" id="PRU00703"/>
    </source>
</evidence>
<dbReference type="SUPFAM" id="SSF56176">
    <property type="entry name" value="FAD-binding/transporter-associated domain-like"/>
    <property type="match status" value="1"/>
</dbReference>
<feature type="transmembrane region" description="Helical" evidence="7">
    <location>
        <begin position="81"/>
        <end position="104"/>
    </location>
</feature>
<dbReference type="InterPro" id="IPR000644">
    <property type="entry name" value="CBS_dom"/>
</dbReference>
<evidence type="ECO:0000313" key="9">
    <source>
        <dbReference type="EMBL" id="BDU76173.1"/>
    </source>
</evidence>
<keyword evidence="5 6" id="KW-0129">CBS domain</keyword>
<dbReference type="InterPro" id="IPR005170">
    <property type="entry name" value="Transptr-assoc_dom"/>
</dbReference>
<evidence type="ECO:0000256" key="2">
    <source>
        <dbReference type="ARBA" id="ARBA00006337"/>
    </source>
</evidence>
<reference evidence="9" key="1">
    <citation type="journal article" date="2023" name="Int. J. Syst. Evol. Microbiol.">
        <title>Mesoterricola silvestris gen. nov., sp. nov., Mesoterricola sediminis sp. nov., Geothrix oryzae sp. nov., Geothrix edaphica sp. nov., Geothrix rubra sp. nov., and Geothrix limicola sp. nov., six novel members of Acidobacteriota isolated from soils.</title>
        <authorList>
            <person name="Itoh H."/>
            <person name="Sugisawa Y."/>
            <person name="Mise K."/>
            <person name="Xu Z."/>
            <person name="Kuniyasu M."/>
            <person name="Ushijima N."/>
            <person name="Kawano K."/>
            <person name="Kobayashi E."/>
            <person name="Shiratori Y."/>
            <person name="Masuda Y."/>
            <person name="Senoo K."/>
        </authorList>
    </citation>
    <scope>NUCLEOTIDE SEQUENCE</scope>
    <source>
        <strain evidence="9">W786</strain>
    </source>
</reference>
<feature type="transmembrane region" description="Helical" evidence="7">
    <location>
        <begin position="49"/>
        <end position="69"/>
    </location>
</feature>
<dbReference type="PANTHER" id="PTHR22777">
    <property type="entry name" value="HEMOLYSIN-RELATED"/>
    <property type="match status" value="1"/>
</dbReference>
<dbReference type="CDD" id="cd04590">
    <property type="entry name" value="CBS_pair_CorC_HlyC_assoc"/>
    <property type="match status" value="1"/>
</dbReference>
<comment type="subcellular location">
    <subcellularLocation>
        <location evidence="1">Cell membrane</location>
        <topology evidence="1">Multi-pass membrane protein</topology>
    </subcellularLocation>
</comment>
<dbReference type="EMBL" id="AP027081">
    <property type="protein sequence ID" value="BDU76173.1"/>
    <property type="molecule type" value="Genomic_DNA"/>
</dbReference>
<dbReference type="Gene3D" id="3.30.465.10">
    <property type="match status" value="1"/>
</dbReference>
<protein>
    <recommendedName>
        <fullName evidence="8">CBS domain-containing protein</fullName>
    </recommendedName>
</protein>
<dbReference type="Pfam" id="PF03471">
    <property type="entry name" value="CorC_HlyC"/>
    <property type="match status" value="1"/>
</dbReference>
<name>A0AA48HDB9_9BACT</name>
<accession>A0AA48HDB9</accession>
<evidence type="ECO:0000256" key="1">
    <source>
        <dbReference type="ARBA" id="ARBA00004651"/>
    </source>
</evidence>
<dbReference type="Pfam" id="PF00571">
    <property type="entry name" value="CBS"/>
    <property type="match status" value="2"/>
</dbReference>
<evidence type="ECO:0000256" key="3">
    <source>
        <dbReference type="ARBA" id="ARBA00022475"/>
    </source>
</evidence>
<dbReference type="GO" id="GO:0005886">
    <property type="term" value="C:plasma membrane"/>
    <property type="evidence" value="ECO:0007669"/>
    <property type="project" value="UniProtKB-SubCell"/>
</dbReference>
<keyword evidence="7" id="KW-1133">Transmembrane helix</keyword>
<dbReference type="SMART" id="SM01091">
    <property type="entry name" value="CorC_HlyC"/>
    <property type="match status" value="1"/>
</dbReference>
<keyword evidence="4" id="KW-0677">Repeat</keyword>
<dbReference type="PROSITE" id="PS51371">
    <property type="entry name" value="CBS"/>
    <property type="match status" value="2"/>
</dbReference>